<proteinExistence type="predicted"/>
<reference evidence="2 5" key="2">
    <citation type="submission" date="2023-06" db="EMBL/GenBank/DDBJ databases">
        <title>SYSU T0a273.</title>
        <authorList>
            <person name="Gao L."/>
            <person name="Fang B.-Z."/>
            <person name="Li W.-J."/>
        </authorList>
    </citation>
    <scope>NUCLEOTIDE SEQUENCE [LARGE SCALE GENOMIC DNA]</scope>
    <source>
        <strain evidence="2 5">SYSU T0a273</strain>
    </source>
</reference>
<feature type="compositionally biased region" description="Basic and acidic residues" evidence="1">
    <location>
        <begin position="1"/>
        <end position="11"/>
    </location>
</feature>
<feature type="compositionally biased region" description="Basic and acidic residues" evidence="1">
    <location>
        <begin position="19"/>
        <end position="50"/>
    </location>
</feature>
<dbReference type="Proteomes" id="UP001172737">
    <property type="component" value="Unassembled WGS sequence"/>
</dbReference>
<organism evidence="3 4">
    <name type="scientific">Demequina lignilytica</name>
    <dbReference type="NCBI Taxonomy" id="3051663"/>
    <lineage>
        <taxon>Bacteria</taxon>
        <taxon>Bacillati</taxon>
        <taxon>Actinomycetota</taxon>
        <taxon>Actinomycetes</taxon>
        <taxon>Micrococcales</taxon>
        <taxon>Demequinaceae</taxon>
        <taxon>Demequina</taxon>
    </lineage>
</organism>
<feature type="region of interest" description="Disordered" evidence="1">
    <location>
        <begin position="1"/>
        <end position="50"/>
    </location>
</feature>
<keyword evidence="4" id="KW-1185">Reference proteome</keyword>
<reference evidence="3" key="1">
    <citation type="submission" date="2023-06" db="EMBL/GenBank/DDBJ databases">
        <title>Sysu t00039.</title>
        <authorList>
            <person name="Gao L."/>
            <person name="Fang B.-Z."/>
            <person name="Li W.-J."/>
        </authorList>
    </citation>
    <scope>NUCLEOTIDE SEQUENCE</scope>
    <source>
        <strain evidence="3">SYSU T00039</strain>
    </source>
</reference>
<dbReference type="EMBL" id="JAUHQB010000001">
    <property type="protein sequence ID" value="MDN4482092.1"/>
    <property type="molecule type" value="Genomic_DNA"/>
</dbReference>
<evidence type="ECO:0000313" key="5">
    <source>
        <dbReference type="Proteomes" id="UP001172756"/>
    </source>
</evidence>
<dbReference type="AlphaFoldDB" id="A0AAW7M7C1"/>
<evidence type="ECO:0000313" key="4">
    <source>
        <dbReference type="Proteomes" id="UP001172737"/>
    </source>
</evidence>
<protein>
    <recommendedName>
        <fullName evidence="6">Antitoxin</fullName>
    </recommendedName>
</protein>
<evidence type="ECO:0000256" key="1">
    <source>
        <dbReference type="SAM" id="MobiDB-lite"/>
    </source>
</evidence>
<gene>
    <name evidence="2" type="ORF">QQ002_00875</name>
    <name evidence="3" type="ORF">QQX10_01050</name>
</gene>
<evidence type="ECO:0000313" key="3">
    <source>
        <dbReference type="EMBL" id="MDN4486750.1"/>
    </source>
</evidence>
<accession>A0AAW7M7C1</accession>
<dbReference type="EMBL" id="JAUHPX010000001">
    <property type="protein sequence ID" value="MDN4486750.1"/>
    <property type="molecule type" value="Genomic_DNA"/>
</dbReference>
<comment type="caution">
    <text evidence="3">The sequence shown here is derived from an EMBL/GenBank/DDBJ whole genome shotgun (WGS) entry which is preliminary data.</text>
</comment>
<dbReference type="Proteomes" id="UP001172756">
    <property type="component" value="Unassembled WGS sequence"/>
</dbReference>
<evidence type="ECO:0008006" key="6">
    <source>
        <dbReference type="Google" id="ProtNLM"/>
    </source>
</evidence>
<dbReference type="RefSeq" id="WP_301144333.1">
    <property type="nucleotide sequence ID" value="NZ_JAUHPX010000001.1"/>
</dbReference>
<sequence>MDMDELKKKATDALPSDDQIEKAADKVQEHTPDGADRTIGKVEQWGKDNN</sequence>
<evidence type="ECO:0000313" key="2">
    <source>
        <dbReference type="EMBL" id="MDN4482092.1"/>
    </source>
</evidence>
<name>A0AAW7M7C1_9MICO</name>